<dbReference type="EMBL" id="PGOL01001182">
    <property type="protein sequence ID" value="PKI60163.1"/>
    <property type="molecule type" value="Genomic_DNA"/>
</dbReference>
<name>A0A2I0JWC8_PUNGR</name>
<proteinExistence type="predicted"/>
<feature type="compositionally biased region" description="Low complexity" evidence="2">
    <location>
        <begin position="51"/>
        <end position="62"/>
    </location>
</feature>
<protein>
    <submittedName>
        <fullName evidence="3">Uncharacterized protein</fullName>
    </submittedName>
</protein>
<dbReference type="STRING" id="22663.A0A2I0JWC8"/>
<keyword evidence="4" id="KW-1185">Reference proteome</keyword>
<dbReference type="PANTHER" id="PTHR43586">
    <property type="entry name" value="CYSTEINE DESULFURASE"/>
    <property type="match status" value="1"/>
</dbReference>
<dbReference type="AlphaFoldDB" id="A0A2I0JWC8"/>
<dbReference type="PANTHER" id="PTHR43586:SF8">
    <property type="entry name" value="CYSTEINE DESULFURASE 1, CHLOROPLASTIC"/>
    <property type="match status" value="1"/>
</dbReference>
<sequence length="144" mass="15749">MATCSASPPSNTEPTRLLLHIIHCLSFECLISHTPSLFTMEIEQHPNFRQSSAPSSPSKISSNNGKEAGGQTGLSFMAPETGVPPATVCADEKLSWLRSQIIGADAEFMSPFGRRRITYADHTASGRCLQYIENFIANNVLPFY</sequence>
<evidence type="ECO:0000256" key="2">
    <source>
        <dbReference type="SAM" id="MobiDB-lite"/>
    </source>
</evidence>
<accession>A0A2I0JWC8</accession>
<evidence type="ECO:0000313" key="4">
    <source>
        <dbReference type="Proteomes" id="UP000233551"/>
    </source>
</evidence>
<feature type="non-terminal residue" evidence="3">
    <location>
        <position position="144"/>
    </location>
</feature>
<keyword evidence="1" id="KW-0663">Pyridoxal phosphate</keyword>
<evidence type="ECO:0000256" key="1">
    <source>
        <dbReference type="ARBA" id="ARBA00022898"/>
    </source>
</evidence>
<gene>
    <name evidence="3" type="ORF">CRG98_019433</name>
</gene>
<dbReference type="Proteomes" id="UP000233551">
    <property type="component" value="Unassembled WGS sequence"/>
</dbReference>
<organism evidence="3 4">
    <name type="scientific">Punica granatum</name>
    <name type="common">Pomegranate</name>
    <dbReference type="NCBI Taxonomy" id="22663"/>
    <lineage>
        <taxon>Eukaryota</taxon>
        <taxon>Viridiplantae</taxon>
        <taxon>Streptophyta</taxon>
        <taxon>Embryophyta</taxon>
        <taxon>Tracheophyta</taxon>
        <taxon>Spermatophyta</taxon>
        <taxon>Magnoliopsida</taxon>
        <taxon>eudicotyledons</taxon>
        <taxon>Gunneridae</taxon>
        <taxon>Pentapetalae</taxon>
        <taxon>rosids</taxon>
        <taxon>malvids</taxon>
        <taxon>Myrtales</taxon>
        <taxon>Lythraceae</taxon>
        <taxon>Punica</taxon>
    </lineage>
</organism>
<comment type="caution">
    <text evidence="3">The sequence shown here is derived from an EMBL/GenBank/DDBJ whole genome shotgun (WGS) entry which is preliminary data.</text>
</comment>
<feature type="region of interest" description="Disordered" evidence="2">
    <location>
        <begin position="48"/>
        <end position="77"/>
    </location>
</feature>
<evidence type="ECO:0000313" key="3">
    <source>
        <dbReference type="EMBL" id="PKI60163.1"/>
    </source>
</evidence>
<reference evidence="3 4" key="1">
    <citation type="submission" date="2017-11" db="EMBL/GenBank/DDBJ databases">
        <title>De-novo sequencing of pomegranate (Punica granatum L.) genome.</title>
        <authorList>
            <person name="Akparov Z."/>
            <person name="Amiraslanov A."/>
            <person name="Hajiyeva S."/>
            <person name="Abbasov M."/>
            <person name="Kaur K."/>
            <person name="Hamwieh A."/>
            <person name="Solovyev V."/>
            <person name="Salamov A."/>
            <person name="Braich B."/>
            <person name="Kosarev P."/>
            <person name="Mahmoud A."/>
            <person name="Hajiyev E."/>
            <person name="Babayeva S."/>
            <person name="Izzatullayeva V."/>
            <person name="Mammadov A."/>
            <person name="Mammadov A."/>
            <person name="Sharifova S."/>
            <person name="Ojaghi J."/>
            <person name="Eynullazada K."/>
            <person name="Bayramov B."/>
            <person name="Abdulazimova A."/>
            <person name="Shahmuradov I."/>
        </authorList>
    </citation>
    <scope>NUCLEOTIDE SEQUENCE [LARGE SCALE GENOMIC DNA]</scope>
    <source>
        <strain evidence="4">cv. AG2017</strain>
        <tissue evidence="3">Leaf</tissue>
    </source>
</reference>